<keyword evidence="3" id="KW-0676">Redox-active center</keyword>
<dbReference type="Proteomes" id="UP001257659">
    <property type="component" value="Unassembled WGS sequence"/>
</dbReference>
<dbReference type="CDD" id="cd02966">
    <property type="entry name" value="TlpA_like_family"/>
    <property type="match status" value="1"/>
</dbReference>
<comment type="caution">
    <text evidence="5">The sequence shown here is derived from an EMBL/GenBank/DDBJ whole genome shotgun (WGS) entry which is preliminary data.</text>
</comment>
<dbReference type="InterPro" id="IPR017937">
    <property type="entry name" value="Thioredoxin_CS"/>
</dbReference>
<dbReference type="InterPro" id="IPR013766">
    <property type="entry name" value="Thioredoxin_domain"/>
</dbReference>
<dbReference type="SUPFAM" id="SSF52833">
    <property type="entry name" value="Thioredoxin-like"/>
    <property type="match status" value="1"/>
</dbReference>
<keyword evidence="6" id="KW-1185">Reference proteome</keyword>
<dbReference type="InterPro" id="IPR013740">
    <property type="entry name" value="Redoxin"/>
</dbReference>
<dbReference type="PROSITE" id="PS51352">
    <property type="entry name" value="THIOREDOXIN_2"/>
    <property type="match status" value="1"/>
</dbReference>
<dbReference type="Pfam" id="PF08534">
    <property type="entry name" value="Redoxin"/>
    <property type="match status" value="1"/>
</dbReference>
<evidence type="ECO:0000259" key="4">
    <source>
        <dbReference type="PROSITE" id="PS51352"/>
    </source>
</evidence>
<dbReference type="RefSeq" id="WP_309727785.1">
    <property type="nucleotide sequence ID" value="NZ_JAVDQA010000003.1"/>
</dbReference>
<dbReference type="PANTHER" id="PTHR42852">
    <property type="entry name" value="THIOL:DISULFIDE INTERCHANGE PROTEIN DSBE"/>
    <property type="match status" value="1"/>
</dbReference>
<organism evidence="5 6">
    <name type="scientific">Mesonia maritima</name>
    <dbReference type="NCBI Taxonomy" id="1793873"/>
    <lineage>
        <taxon>Bacteria</taxon>
        <taxon>Pseudomonadati</taxon>
        <taxon>Bacteroidota</taxon>
        <taxon>Flavobacteriia</taxon>
        <taxon>Flavobacteriales</taxon>
        <taxon>Flavobacteriaceae</taxon>
        <taxon>Mesonia</taxon>
    </lineage>
</organism>
<sequence length="195" mass="22747">MKTKKRNKIWNYIFWIALIVVLFSSSLRAEVFGFLQSGMLKLGFFNPSIENVEKITESKNYSFSLVNQNGEQLNLNDLKGKVVFVNYWATWCPPCVAEMPSIHKLHQKFKDEKDVVFLMINQNKDFTKAKNYIQRKEYEFDIHQAQGKIPKDLSVFSIPTTFVLDKNGAIAYKHEGIANYSSEEFINFLKELKNQ</sequence>
<dbReference type="PANTHER" id="PTHR42852:SF13">
    <property type="entry name" value="PROTEIN DIPZ"/>
    <property type="match status" value="1"/>
</dbReference>
<feature type="domain" description="Thioredoxin" evidence="4">
    <location>
        <begin position="54"/>
        <end position="194"/>
    </location>
</feature>
<evidence type="ECO:0000256" key="1">
    <source>
        <dbReference type="ARBA" id="ARBA00004196"/>
    </source>
</evidence>
<comment type="subcellular location">
    <subcellularLocation>
        <location evidence="1">Cell envelope</location>
    </subcellularLocation>
</comment>
<keyword evidence="2" id="KW-0201">Cytochrome c-type biogenesis</keyword>
<keyword evidence="5" id="KW-0413">Isomerase</keyword>
<dbReference type="InterPro" id="IPR036249">
    <property type="entry name" value="Thioredoxin-like_sf"/>
</dbReference>
<dbReference type="PROSITE" id="PS00194">
    <property type="entry name" value="THIOREDOXIN_1"/>
    <property type="match status" value="1"/>
</dbReference>
<dbReference type="GO" id="GO:0016853">
    <property type="term" value="F:isomerase activity"/>
    <property type="evidence" value="ECO:0007669"/>
    <property type="project" value="UniProtKB-KW"/>
</dbReference>
<evidence type="ECO:0000256" key="3">
    <source>
        <dbReference type="ARBA" id="ARBA00023284"/>
    </source>
</evidence>
<name>A0ABU1K6G6_9FLAO</name>
<evidence type="ECO:0000313" key="5">
    <source>
        <dbReference type="EMBL" id="MDR6300891.1"/>
    </source>
</evidence>
<accession>A0ABU1K6G6</accession>
<dbReference type="EMBL" id="JAVDQA010000003">
    <property type="protein sequence ID" value="MDR6300891.1"/>
    <property type="molecule type" value="Genomic_DNA"/>
</dbReference>
<gene>
    <name evidence="5" type="ORF">GGR31_001534</name>
</gene>
<dbReference type="InterPro" id="IPR050553">
    <property type="entry name" value="Thioredoxin_ResA/DsbE_sf"/>
</dbReference>
<proteinExistence type="predicted"/>
<evidence type="ECO:0000313" key="6">
    <source>
        <dbReference type="Proteomes" id="UP001257659"/>
    </source>
</evidence>
<reference evidence="5 6" key="1">
    <citation type="submission" date="2023-07" db="EMBL/GenBank/DDBJ databases">
        <title>Genomic Encyclopedia of Type Strains, Phase IV (KMG-IV): sequencing the most valuable type-strain genomes for metagenomic binning, comparative biology and taxonomic classification.</title>
        <authorList>
            <person name="Goeker M."/>
        </authorList>
    </citation>
    <scope>NUCLEOTIDE SEQUENCE [LARGE SCALE GENOMIC DNA]</scope>
    <source>
        <strain evidence="5 6">DSM 102814</strain>
    </source>
</reference>
<evidence type="ECO:0000256" key="2">
    <source>
        <dbReference type="ARBA" id="ARBA00022748"/>
    </source>
</evidence>
<protein>
    <submittedName>
        <fullName evidence="5">Thiol-disulfide isomerase/thioredoxin</fullName>
    </submittedName>
</protein>
<dbReference type="Gene3D" id="3.40.30.10">
    <property type="entry name" value="Glutaredoxin"/>
    <property type="match status" value="1"/>
</dbReference>